<feature type="region of interest" description="Disordered" evidence="7">
    <location>
        <begin position="1"/>
        <end position="26"/>
    </location>
</feature>
<dbReference type="InterPro" id="IPR007144">
    <property type="entry name" value="SSU_processome_Utp11"/>
</dbReference>
<feature type="compositionally biased region" description="Basic and acidic residues" evidence="7">
    <location>
        <begin position="15"/>
        <end position="26"/>
    </location>
</feature>
<evidence type="ECO:0000256" key="7">
    <source>
        <dbReference type="SAM" id="MobiDB-lite"/>
    </source>
</evidence>
<keyword evidence="6" id="KW-0175">Coiled coil</keyword>
<keyword evidence="5" id="KW-0539">Nucleus</keyword>
<reference evidence="8 9" key="1">
    <citation type="submission" date="2015-01" db="EMBL/GenBank/DDBJ databases">
        <title>The Genome Sequence of Exophiala oligosperma CBS72588.</title>
        <authorList>
            <consortium name="The Broad Institute Genomics Platform"/>
            <person name="Cuomo C."/>
            <person name="de Hoog S."/>
            <person name="Gorbushina A."/>
            <person name="Stielow B."/>
            <person name="Teixiera M."/>
            <person name="Abouelleil A."/>
            <person name="Chapman S.B."/>
            <person name="Priest M."/>
            <person name="Young S.K."/>
            <person name="Wortman J."/>
            <person name="Nusbaum C."/>
            <person name="Birren B."/>
        </authorList>
    </citation>
    <scope>NUCLEOTIDE SEQUENCE [LARGE SCALE GENOMIC DNA]</scope>
    <source>
        <strain evidence="8 9">CBS 72588</strain>
    </source>
</reference>
<sequence length="298" mass="33450">MSSMRNAVARRPHRERAQPGNREKWGILEKHKDYSLRAQDYNLKKKKLSQLSQKARERNPDEFAFGMLSQGKAGLGKHKASARSGDGTSTAGAPLSHDAVKLLKTQDAGYLRTVAAKGRREIERLKEEVGLDAVTLSSKGGKHKRFDTEEQQQDIMSTTTTTKGKKRTSSGEVVVTRDVLSGFPVVEETNAVLVEVKSAPEEEDDDERQIQIEQTRTKPKSKKALLAEQDAAARLRTARKKRQRLQEMRAAKLEALKKRQREVLAAADQLDLQRAKMARTVGGVNKNGLKFKIRERKK</sequence>
<dbReference type="OrthoDB" id="29058at2759"/>
<dbReference type="Pfam" id="PF03998">
    <property type="entry name" value="Utp11"/>
    <property type="match status" value="1"/>
</dbReference>
<dbReference type="AlphaFoldDB" id="A0A0D2ABE0"/>
<organism evidence="8 9">
    <name type="scientific">Exophiala oligosperma</name>
    <dbReference type="NCBI Taxonomy" id="215243"/>
    <lineage>
        <taxon>Eukaryota</taxon>
        <taxon>Fungi</taxon>
        <taxon>Dikarya</taxon>
        <taxon>Ascomycota</taxon>
        <taxon>Pezizomycotina</taxon>
        <taxon>Eurotiomycetes</taxon>
        <taxon>Chaetothyriomycetidae</taxon>
        <taxon>Chaetothyriales</taxon>
        <taxon>Herpotrichiellaceae</taxon>
        <taxon>Exophiala</taxon>
    </lineage>
</organism>
<dbReference type="GeneID" id="27362370"/>
<dbReference type="PANTHER" id="PTHR12838">
    <property type="entry name" value="U3 SMALL NUCLEOLAR RNA-ASSOCIATED PROTEIN 11"/>
    <property type="match status" value="1"/>
</dbReference>
<evidence type="ECO:0000256" key="6">
    <source>
        <dbReference type="SAM" id="Coils"/>
    </source>
</evidence>
<dbReference type="PANTHER" id="PTHR12838:SF0">
    <property type="entry name" value="U3 SMALL NUCLEOLAR RNA-ASSOCIATED PROTEIN 11-RELATED"/>
    <property type="match status" value="1"/>
</dbReference>
<evidence type="ECO:0000313" key="8">
    <source>
        <dbReference type="EMBL" id="KIW37656.1"/>
    </source>
</evidence>
<keyword evidence="4" id="KW-0698">rRNA processing</keyword>
<accession>A0A0D2ABE0</accession>
<gene>
    <name evidence="8" type="ORF">PV06_10296</name>
</gene>
<evidence type="ECO:0000313" key="9">
    <source>
        <dbReference type="Proteomes" id="UP000053342"/>
    </source>
</evidence>
<dbReference type="RefSeq" id="XP_016257872.1">
    <property type="nucleotide sequence ID" value="XM_016411831.1"/>
</dbReference>
<dbReference type="GO" id="GO:0006364">
    <property type="term" value="P:rRNA processing"/>
    <property type="evidence" value="ECO:0007669"/>
    <property type="project" value="UniProtKB-KW"/>
</dbReference>
<dbReference type="STRING" id="215243.A0A0D2ABE0"/>
<name>A0A0D2ABE0_9EURO</name>
<dbReference type="EMBL" id="KN847343">
    <property type="protein sequence ID" value="KIW37656.1"/>
    <property type="molecule type" value="Genomic_DNA"/>
</dbReference>
<evidence type="ECO:0000256" key="1">
    <source>
        <dbReference type="ARBA" id="ARBA00004099"/>
    </source>
</evidence>
<evidence type="ECO:0008006" key="10">
    <source>
        <dbReference type="Google" id="ProtNLM"/>
    </source>
</evidence>
<comment type="function">
    <text evidence="1">Involved in nucleolar processing of pre-18S ribosomal RNA.</text>
</comment>
<comment type="subcellular location">
    <subcellularLocation>
        <location evidence="2">Nucleus</location>
        <location evidence="2">Nucleolus</location>
    </subcellularLocation>
</comment>
<feature type="coiled-coil region" evidence="6">
    <location>
        <begin position="228"/>
        <end position="273"/>
    </location>
</feature>
<feature type="region of interest" description="Disordered" evidence="7">
    <location>
        <begin position="198"/>
        <end position="225"/>
    </location>
</feature>
<feature type="region of interest" description="Disordered" evidence="7">
    <location>
        <begin position="74"/>
        <end position="94"/>
    </location>
</feature>
<feature type="region of interest" description="Disordered" evidence="7">
    <location>
        <begin position="138"/>
        <end position="170"/>
    </location>
</feature>
<evidence type="ECO:0000256" key="3">
    <source>
        <dbReference type="ARBA" id="ARBA00008105"/>
    </source>
</evidence>
<dbReference type="Proteomes" id="UP000053342">
    <property type="component" value="Unassembled WGS sequence"/>
</dbReference>
<dbReference type="GO" id="GO:0032040">
    <property type="term" value="C:small-subunit processome"/>
    <property type="evidence" value="ECO:0007669"/>
    <property type="project" value="InterPro"/>
</dbReference>
<evidence type="ECO:0000256" key="5">
    <source>
        <dbReference type="ARBA" id="ARBA00023242"/>
    </source>
</evidence>
<proteinExistence type="inferred from homology"/>
<dbReference type="VEuPathDB" id="FungiDB:PV06_10296"/>
<evidence type="ECO:0000256" key="4">
    <source>
        <dbReference type="ARBA" id="ARBA00022552"/>
    </source>
</evidence>
<protein>
    <recommendedName>
        <fullName evidence="10">U3 snoRNA-associated protein 11</fullName>
    </recommendedName>
</protein>
<keyword evidence="9" id="KW-1185">Reference proteome</keyword>
<evidence type="ECO:0000256" key="2">
    <source>
        <dbReference type="ARBA" id="ARBA00004604"/>
    </source>
</evidence>
<dbReference type="HOGENOM" id="CLU_061887_0_1_1"/>
<comment type="similarity">
    <text evidence="3">Belongs to the UTP11 family.</text>
</comment>